<dbReference type="AlphaFoldDB" id="A0A8J2QMY7"/>
<reference evidence="2" key="1">
    <citation type="submission" date="2021-09" db="EMBL/GenBank/DDBJ databases">
        <authorList>
            <person name="Martin H S."/>
        </authorList>
    </citation>
    <scope>NUCLEOTIDE SEQUENCE</scope>
</reference>
<gene>
    <name evidence="2" type="ORF">DCHRY22_LOCUS6853</name>
</gene>
<dbReference type="Proteomes" id="UP000789524">
    <property type="component" value="Unassembled WGS sequence"/>
</dbReference>
<name>A0A8J2QMY7_9NEOP</name>
<accession>A0A8J2QMY7</accession>
<evidence type="ECO:0000313" key="3">
    <source>
        <dbReference type="Proteomes" id="UP000789524"/>
    </source>
</evidence>
<evidence type="ECO:0000313" key="2">
    <source>
        <dbReference type="EMBL" id="CAG9566142.1"/>
    </source>
</evidence>
<proteinExistence type="predicted"/>
<evidence type="ECO:0000256" key="1">
    <source>
        <dbReference type="SAM" id="MobiDB-lite"/>
    </source>
</evidence>
<keyword evidence="3" id="KW-1185">Reference proteome</keyword>
<organism evidence="2 3">
    <name type="scientific">Danaus chrysippus</name>
    <name type="common">African queen</name>
    <dbReference type="NCBI Taxonomy" id="151541"/>
    <lineage>
        <taxon>Eukaryota</taxon>
        <taxon>Metazoa</taxon>
        <taxon>Ecdysozoa</taxon>
        <taxon>Arthropoda</taxon>
        <taxon>Hexapoda</taxon>
        <taxon>Insecta</taxon>
        <taxon>Pterygota</taxon>
        <taxon>Neoptera</taxon>
        <taxon>Endopterygota</taxon>
        <taxon>Lepidoptera</taxon>
        <taxon>Glossata</taxon>
        <taxon>Ditrysia</taxon>
        <taxon>Papilionoidea</taxon>
        <taxon>Nymphalidae</taxon>
        <taxon>Danainae</taxon>
        <taxon>Danaini</taxon>
        <taxon>Danaina</taxon>
        <taxon>Danaus</taxon>
        <taxon>Anosia</taxon>
    </lineage>
</organism>
<protein>
    <submittedName>
        <fullName evidence="2">(African queen) hypothetical protein</fullName>
    </submittedName>
</protein>
<dbReference type="EMBL" id="CAKASE010000056">
    <property type="protein sequence ID" value="CAG9566142.1"/>
    <property type="molecule type" value="Genomic_DNA"/>
</dbReference>
<sequence>MLRVCGQPHVPLSGLQVEVQAQVGLSINQRISWLSNGCYQRFLLLRKVVPSYPHTNVPSDIEISLVGSNYESKFEVIPPKMDLEEVNDGKRPVASRRQPQP</sequence>
<comment type="caution">
    <text evidence="2">The sequence shown here is derived from an EMBL/GenBank/DDBJ whole genome shotgun (WGS) entry which is preliminary data.</text>
</comment>
<feature type="region of interest" description="Disordered" evidence="1">
    <location>
        <begin position="81"/>
        <end position="101"/>
    </location>
</feature>
<feature type="compositionally biased region" description="Basic and acidic residues" evidence="1">
    <location>
        <begin position="81"/>
        <end position="91"/>
    </location>
</feature>